<sequence>MAIREKLKLGDVLIKAGAITEKQLMEALSEQKKTGIQLGKILLQKRYLTEDELLESLSKQLGVPIVDLQDVNAGQDALSKVKENVARRHKVLPIAIKNGRLQLAMANPLNLFAIDQVTIQAGMEVDVMITSEADIDKGIQEYYGVAASIQAAVKSLGLADMRREQAKAAVKAGPTTLPGQDAEAPVARLVEVIIRQALDDNASDIHIEPGENALRIRYRIDGVLFEATNPPKSVESALISRVKVMANMDIAETRAPQDGGFSMKVGGKEIEMRVSACPTIWGENVVLRILDRSKLLLQLDDLGLVNRGREKFQAMLKNPFGVILVTGPTGSGKTTTLYAALTQLNKPNVNIKTIEDPVEYRLDGIRQTQVNPKANITFATGLRSLMRQDPDIMMVGEIRDQETSEIAIQAALTGHLVFSTLHTNDAPGALSRLGDLGIEPFLLASSLTGVLAQRLVRKICKHCKESYEVSPEDLPRLNLDAPPEKPLILYRGQGCRACRKSGYSGRIGIFEVLQVTDAMRELILEKAPPMKIREKAIETQQMETLRDDGLSKVLSGITTLEELDRVTFID</sequence>
<dbReference type="PROSITE" id="PS00662">
    <property type="entry name" value="T2SP_E"/>
    <property type="match status" value="1"/>
</dbReference>
<evidence type="ECO:0000256" key="2">
    <source>
        <dbReference type="ARBA" id="ARBA00022741"/>
    </source>
</evidence>
<dbReference type="GO" id="GO:0005886">
    <property type="term" value="C:plasma membrane"/>
    <property type="evidence" value="ECO:0007669"/>
    <property type="project" value="TreeGrafter"/>
</dbReference>
<name>A0A7T0BUB7_9BACT</name>
<dbReference type="GO" id="GO:0016887">
    <property type="term" value="F:ATP hydrolysis activity"/>
    <property type="evidence" value="ECO:0007669"/>
    <property type="project" value="TreeGrafter"/>
</dbReference>
<dbReference type="InterPro" id="IPR001482">
    <property type="entry name" value="T2SS/T4SS_dom"/>
</dbReference>
<dbReference type="FunFam" id="3.40.50.300:FF:000398">
    <property type="entry name" value="Type IV pilus assembly ATPase PilB"/>
    <property type="match status" value="1"/>
</dbReference>
<accession>A0A7T0BUB7</accession>
<dbReference type="InterPro" id="IPR027417">
    <property type="entry name" value="P-loop_NTPase"/>
</dbReference>
<keyword evidence="3" id="KW-0067">ATP-binding</keyword>
<dbReference type="InterPro" id="IPR007831">
    <property type="entry name" value="T2SS_GspE_N"/>
</dbReference>
<feature type="domain" description="Bacterial type II secretion system protein E" evidence="4">
    <location>
        <begin position="386"/>
        <end position="400"/>
    </location>
</feature>
<dbReference type="PANTHER" id="PTHR30258:SF3">
    <property type="entry name" value="SLL1921 PROTEIN"/>
    <property type="match status" value="1"/>
</dbReference>
<organism evidence="5 6">
    <name type="scientific">Candidatus Nitronauta litoralis</name>
    <dbReference type="NCBI Taxonomy" id="2705533"/>
    <lineage>
        <taxon>Bacteria</taxon>
        <taxon>Pseudomonadati</taxon>
        <taxon>Nitrospinota/Tectimicrobiota group</taxon>
        <taxon>Nitrospinota</taxon>
        <taxon>Nitrospinia</taxon>
        <taxon>Nitrospinales</taxon>
        <taxon>Nitrospinaceae</taxon>
        <taxon>Candidatus Nitronauta</taxon>
    </lineage>
</organism>
<evidence type="ECO:0000256" key="1">
    <source>
        <dbReference type="ARBA" id="ARBA00006611"/>
    </source>
</evidence>
<comment type="similarity">
    <text evidence="1">Belongs to the GSP E family.</text>
</comment>
<gene>
    <name evidence="5" type="primary">cpaF</name>
    <name evidence="5" type="ORF">G3M70_04340</name>
</gene>
<dbReference type="Gene3D" id="3.30.450.90">
    <property type="match status" value="1"/>
</dbReference>
<evidence type="ECO:0000256" key="3">
    <source>
        <dbReference type="ARBA" id="ARBA00022840"/>
    </source>
</evidence>
<dbReference type="InterPro" id="IPR003593">
    <property type="entry name" value="AAA+_ATPase"/>
</dbReference>
<evidence type="ECO:0000259" key="4">
    <source>
        <dbReference type="PROSITE" id="PS00662"/>
    </source>
</evidence>
<reference evidence="5 6" key="1">
    <citation type="submission" date="2020-02" db="EMBL/GenBank/DDBJ databases">
        <title>Genomic and physiological characterization of two novel Nitrospinaceae genera.</title>
        <authorList>
            <person name="Mueller A.J."/>
            <person name="Jung M.-Y."/>
            <person name="Strachan C.R."/>
            <person name="Herbold C.W."/>
            <person name="Kirkegaard R.H."/>
            <person name="Daims H."/>
        </authorList>
    </citation>
    <scope>NUCLEOTIDE SEQUENCE [LARGE SCALE GENOMIC DNA]</scope>
    <source>
        <strain evidence="5">EB</strain>
    </source>
</reference>
<dbReference type="Gene3D" id="3.30.300.160">
    <property type="entry name" value="Type II secretion system, protein E, N-terminal domain"/>
    <property type="match status" value="1"/>
</dbReference>
<evidence type="ECO:0000313" key="6">
    <source>
        <dbReference type="Proteomes" id="UP000594688"/>
    </source>
</evidence>
<dbReference type="Pfam" id="PF05157">
    <property type="entry name" value="MshEN"/>
    <property type="match status" value="1"/>
</dbReference>
<dbReference type="SUPFAM" id="SSF52540">
    <property type="entry name" value="P-loop containing nucleoside triphosphate hydrolases"/>
    <property type="match status" value="1"/>
</dbReference>
<dbReference type="PANTHER" id="PTHR30258">
    <property type="entry name" value="TYPE II SECRETION SYSTEM PROTEIN GSPE-RELATED"/>
    <property type="match status" value="1"/>
</dbReference>
<dbReference type="KEGG" id="nli:G3M70_04340"/>
<dbReference type="EMBL" id="CP048685">
    <property type="protein sequence ID" value="QPJ61157.1"/>
    <property type="molecule type" value="Genomic_DNA"/>
</dbReference>
<proteinExistence type="inferred from homology"/>
<dbReference type="SUPFAM" id="SSF160246">
    <property type="entry name" value="EspE N-terminal domain-like"/>
    <property type="match status" value="1"/>
</dbReference>
<dbReference type="InterPro" id="IPR037257">
    <property type="entry name" value="T2SS_E_N_sf"/>
</dbReference>
<dbReference type="Proteomes" id="UP000594688">
    <property type="component" value="Chromosome"/>
</dbReference>
<dbReference type="FunFam" id="3.30.450.90:FF:000001">
    <property type="entry name" value="Type II secretion system ATPase GspE"/>
    <property type="match status" value="1"/>
</dbReference>
<keyword evidence="2" id="KW-0547">Nucleotide-binding</keyword>
<evidence type="ECO:0000313" key="5">
    <source>
        <dbReference type="EMBL" id="QPJ61157.1"/>
    </source>
</evidence>
<dbReference type="CDD" id="cd01129">
    <property type="entry name" value="PulE-GspE-like"/>
    <property type="match status" value="1"/>
</dbReference>
<dbReference type="SMART" id="SM00382">
    <property type="entry name" value="AAA"/>
    <property type="match status" value="1"/>
</dbReference>
<dbReference type="Gene3D" id="3.40.50.300">
    <property type="entry name" value="P-loop containing nucleotide triphosphate hydrolases"/>
    <property type="match status" value="1"/>
</dbReference>
<protein>
    <submittedName>
        <fullName evidence="5">Flp pilus assembly complex ATPase component</fullName>
    </submittedName>
</protein>
<dbReference type="AlphaFoldDB" id="A0A7T0BUB7"/>
<dbReference type="GO" id="GO:0005524">
    <property type="term" value="F:ATP binding"/>
    <property type="evidence" value="ECO:0007669"/>
    <property type="project" value="UniProtKB-KW"/>
</dbReference>
<dbReference type="Pfam" id="PF00437">
    <property type="entry name" value="T2SSE"/>
    <property type="match status" value="1"/>
</dbReference>